<feature type="region of interest" description="Disordered" evidence="1">
    <location>
        <begin position="1"/>
        <end position="33"/>
    </location>
</feature>
<organism evidence="2 3">
    <name type="scientific">Dentiscutata erythropus</name>
    <dbReference type="NCBI Taxonomy" id="1348616"/>
    <lineage>
        <taxon>Eukaryota</taxon>
        <taxon>Fungi</taxon>
        <taxon>Fungi incertae sedis</taxon>
        <taxon>Mucoromycota</taxon>
        <taxon>Glomeromycotina</taxon>
        <taxon>Glomeromycetes</taxon>
        <taxon>Diversisporales</taxon>
        <taxon>Gigasporaceae</taxon>
        <taxon>Dentiscutata</taxon>
    </lineage>
</organism>
<evidence type="ECO:0000313" key="3">
    <source>
        <dbReference type="Proteomes" id="UP000789405"/>
    </source>
</evidence>
<gene>
    <name evidence="2" type="ORF">DERYTH_LOCUS8331</name>
</gene>
<evidence type="ECO:0000256" key="1">
    <source>
        <dbReference type="SAM" id="MobiDB-lite"/>
    </source>
</evidence>
<keyword evidence="3" id="KW-1185">Reference proteome</keyword>
<name>A0A9N9CWB0_9GLOM</name>
<feature type="compositionally biased region" description="Polar residues" evidence="1">
    <location>
        <begin position="1"/>
        <end position="14"/>
    </location>
</feature>
<protein>
    <submittedName>
        <fullName evidence="2">3375_t:CDS:1</fullName>
    </submittedName>
</protein>
<proteinExistence type="predicted"/>
<reference evidence="2" key="1">
    <citation type="submission" date="2021-06" db="EMBL/GenBank/DDBJ databases">
        <authorList>
            <person name="Kallberg Y."/>
            <person name="Tangrot J."/>
            <person name="Rosling A."/>
        </authorList>
    </citation>
    <scope>NUCLEOTIDE SEQUENCE</scope>
    <source>
        <strain evidence="2">MA453B</strain>
    </source>
</reference>
<dbReference type="EMBL" id="CAJVPY010004281">
    <property type="protein sequence ID" value="CAG8614868.1"/>
    <property type="molecule type" value="Genomic_DNA"/>
</dbReference>
<dbReference type="AlphaFoldDB" id="A0A9N9CWB0"/>
<dbReference type="SMART" id="SM00614">
    <property type="entry name" value="ZnF_BED"/>
    <property type="match status" value="1"/>
</dbReference>
<dbReference type="Proteomes" id="UP000789405">
    <property type="component" value="Unassembled WGS sequence"/>
</dbReference>
<evidence type="ECO:0000313" key="2">
    <source>
        <dbReference type="EMBL" id="CAG8614868.1"/>
    </source>
</evidence>
<accession>A0A9N9CWB0</accession>
<sequence>MTTQDPDQFSSFDSNDNEDIIPPSEREFEVNELSASDISENLHNLDNESNTGLPDQSTSHNSGVTVMVANSLDKWIQKRKVFTRTKKSRPGEKSWIWDYFKKYPLEKKILCRVKITNENGIEKTCDHNYEITTGTGNLKSHLRQIHRILPPEENNNKPTQIISNQQSLHNFLNNKTPLSFSNQNKITNRILAWIVDDLQPFYLLQINVFEI</sequence>
<comment type="caution">
    <text evidence="2">The sequence shown here is derived from an EMBL/GenBank/DDBJ whole genome shotgun (WGS) entry which is preliminary data.</text>
</comment>